<gene>
    <name evidence="2" type="ORF">U472_05950</name>
</gene>
<organism evidence="2 3">
    <name type="scientific">Orenia metallireducens</name>
    <dbReference type="NCBI Taxonomy" id="1413210"/>
    <lineage>
        <taxon>Bacteria</taxon>
        <taxon>Bacillati</taxon>
        <taxon>Bacillota</taxon>
        <taxon>Clostridia</taxon>
        <taxon>Halanaerobiales</taxon>
        <taxon>Halobacteroidaceae</taxon>
        <taxon>Orenia</taxon>
    </lineage>
</organism>
<evidence type="ECO:0000313" key="3">
    <source>
        <dbReference type="Proteomes" id="UP000093514"/>
    </source>
</evidence>
<accession>A0A1C0A9Q3</accession>
<keyword evidence="1" id="KW-1133">Transmembrane helix</keyword>
<dbReference type="RefSeq" id="WP_068716502.1">
    <property type="nucleotide sequence ID" value="NZ_LWDV01000008.1"/>
</dbReference>
<keyword evidence="1" id="KW-0472">Membrane</keyword>
<dbReference type="AlphaFoldDB" id="A0A1C0A9Q3"/>
<dbReference type="EMBL" id="LWDV01000008">
    <property type="protein sequence ID" value="OCL27027.1"/>
    <property type="molecule type" value="Genomic_DNA"/>
</dbReference>
<feature type="transmembrane region" description="Helical" evidence="1">
    <location>
        <begin position="20"/>
        <end position="40"/>
    </location>
</feature>
<name>A0A1C0A9Q3_9FIRM</name>
<comment type="caution">
    <text evidence="2">The sequence shown here is derived from an EMBL/GenBank/DDBJ whole genome shotgun (WGS) entry which is preliminary data.</text>
</comment>
<dbReference type="InterPro" id="IPR012902">
    <property type="entry name" value="N_methyl_site"/>
</dbReference>
<protein>
    <recommendedName>
        <fullName evidence="4">Prepilin-type N-terminal cleavage/methylation domain-containing protein</fullName>
    </recommendedName>
</protein>
<evidence type="ECO:0000256" key="1">
    <source>
        <dbReference type="SAM" id="Phobius"/>
    </source>
</evidence>
<dbReference type="Pfam" id="PF07963">
    <property type="entry name" value="N_methyl"/>
    <property type="match status" value="1"/>
</dbReference>
<keyword evidence="3" id="KW-1185">Reference proteome</keyword>
<sequence length="173" mass="20172">MLKIEDIRVSYESGFTLLEVVVVIGLIALISTSLGSLIVSQFEMFNFNTKQSELNEQMGLIISNFEKDIDRATVVSIEDSKILTLKLDIDLDEDIDKIVKYEQEGTKLNKTVYDDNQIDTINENYTITDMLQDINFTKNQNKLTIDIELKNEHMIRKLNKEYYLSEYSYIKYE</sequence>
<evidence type="ECO:0000313" key="2">
    <source>
        <dbReference type="EMBL" id="OCL27027.1"/>
    </source>
</evidence>
<reference evidence="3" key="1">
    <citation type="submission" date="2016-07" db="EMBL/GenBank/DDBJ databases">
        <authorList>
            <person name="Florea S."/>
            <person name="Webb J.S."/>
            <person name="Jaromczyk J."/>
            <person name="Schardl C.L."/>
        </authorList>
    </citation>
    <scope>NUCLEOTIDE SEQUENCE [LARGE SCALE GENOMIC DNA]</scope>
    <source>
        <strain evidence="3">Z6</strain>
    </source>
</reference>
<dbReference type="PROSITE" id="PS00409">
    <property type="entry name" value="PROKAR_NTER_METHYL"/>
    <property type="match status" value="1"/>
</dbReference>
<evidence type="ECO:0008006" key="4">
    <source>
        <dbReference type="Google" id="ProtNLM"/>
    </source>
</evidence>
<keyword evidence="1" id="KW-0812">Transmembrane</keyword>
<dbReference type="Proteomes" id="UP000093514">
    <property type="component" value="Unassembled WGS sequence"/>
</dbReference>
<dbReference type="NCBIfam" id="TIGR02532">
    <property type="entry name" value="IV_pilin_GFxxxE"/>
    <property type="match status" value="1"/>
</dbReference>
<proteinExistence type="predicted"/>
<reference evidence="2 3" key="2">
    <citation type="submission" date="2016-08" db="EMBL/GenBank/DDBJ databases">
        <title>Orenia metallireducens sp. nov. strain Z6, a Novel Metal-reducing Firmicute from the Deep Subsurface.</title>
        <authorList>
            <person name="Maxim B.I."/>
            <person name="Kenneth K."/>
            <person name="Flynn T.M."/>
            <person name="Oloughlin E.J."/>
            <person name="Locke R.A."/>
            <person name="Weber J.R."/>
            <person name="Egan S.M."/>
            <person name="Mackie R.I."/>
            <person name="Cann I.K."/>
        </authorList>
    </citation>
    <scope>NUCLEOTIDE SEQUENCE [LARGE SCALE GENOMIC DNA]</scope>
    <source>
        <strain evidence="2 3">Z6</strain>
    </source>
</reference>